<dbReference type="PIRSF" id="PIRSF021700">
    <property type="entry name" value="3_dmu_93_MTrfase"/>
    <property type="match status" value="1"/>
</dbReference>
<dbReference type="RefSeq" id="WP_073436475.1">
    <property type="nucleotide sequence ID" value="NZ_BJXU01000144.1"/>
</dbReference>
<dbReference type="GO" id="GO:0008168">
    <property type="term" value="F:methyltransferase activity"/>
    <property type="evidence" value="ECO:0007669"/>
    <property type="project" value="UniProtKB-KW"/>
</dbReference>
<dbReference type="OrthoDB" id="9795306at2"/>
<dbReference type="STRING" id="44933.SAMN05660971_03474"/>
<dbReference type="PANTHER" id="PTHR33990">
    <property type="entry name" value="PROTEIN YJDN-RELATED"/>
    <property type="match status" value="1"/>
</dbReference>
<dbReference type="AlphaFoldDB" id="A0A1M7KEX2"/>
<dbReference type="InterPro" id="IPR029068">
    <property type="entry name" value="Glyas_Bleomycin-R_OHBP_Dase"/>
</dbReference>
<dbReference type="Gene3D" id="3.30.720.100">
    <property type="match status" value="1"/>
</dbReference>
<keyword evidence="3" id="KW-0830">Ubiquinone</keyword>
<gene>
    <name evidence="2" type="ORF">HCU01_33780</name>
    <name evidence="3" type="ORF">SAMN05660971_03474</name>
</gene>
<sequence length="131" mass="14628">MTRVSTHLMFQGNAGEALAAYRRIFSDLIAQDIEYYSEGEAGKPGMVKQARISFCGHELIVIDSPIPHDFDFTPSMSLFVDFETSDVLEDAFSNLASGGKVMMPLDDYGFSRRFGWVVDCFGVSWQLNLPV</sequence>
<name>A0A1M7KEX2_9GAMM</name>
<dbReference type="Proteomes" id="UP000184123">
    <property type="component" value="Unassembled WGS sequence"/>
</dbReference>
<accession>A0A1M7KEX2</accession>
<evidence type="ECO:0000313" key="2">
    <source>
        <dbReference type="EMBL" id="GEN25429.1"/>
    </source>
</evidence>
<dbReference type="EMBL" id="BJXU01000144">
    <property type="protein sequence ID" value="GEN25429.1"/>
    <property type="molecule type" value="Genomic_DNA"/>
</dbReference>
<dbReference type="Gene3D" id="3.30.720.110">
    <property type="match status" value="1"/>
</dbReference>
<dbReference type="SUPFAM" id="SSF54593">
    <property type="entry name" value="Glyoxalase/Bleomycin resistance protein/Dihydroxybiphenyl dioxygenase"/>
    <property type="match status" value="1"/>
</dbReference>
<evidence type="ECO:0000313" key="5">
    <source>
        <dbReference type="Proteomes" id="UP000321726"/>
    </source>
</evidence>
<dbReference type="CDD" id="cd06588">
    <property type="entry name" value="PhnB_like"/>
    <property type="match status" value="1"/>
</dbReference>
<dbReference type="PANTHER" id="PTHR33990:SF4">
    <property type="entry name" value="PHNB-LIKE DOMAIN-CONTAINING PROTEIN"/>
    <property type="match status" value="1"/>
</dbReference>
<feature type="domain" description="PhnB-like" evidence="1">
    <location>
        <begin position="4"/>
        <end position="127"/>
    </location>
</feature>
<keyword evidence="5" id="KW-1185">Reference proteome</keyword>
<dbReference type="InterPro" id="IPR009725">
    <property type="entry name" value="3_dmu_93_MTrfase"/>
</dbReference>
<dbReference type="InterPro" id="IPR028973">
    <property type="entry name" value="PhnB-like"/>
</dbReference>
<reference evidence="2 5" key="2">
    <citation type="submission" date="2019-07" db="EMBL/GenBank/DDBJ databases">
        <title>Whole genome shotgun sequence of Halomonas cupida NBRC 102219.</title>
        <authorList>
            <person name="Hosoyama A."/>
            <person name="Uohara A."/>
            <person name="Ohji S."/>
            <person name="Ichikawa N."/>
        </authorList>
    </citation>
    <scope>NUCLEOTIDE SEQUENCE [LARGE SCALE GENOMIC DNA]</scope>
    <source>
        <strain evidence="2 5">NBRC 102219</strain>
    </source>
</reference>
<evidence type="ECO:0000259" key="1">
    <source>
        <dbReference type="Pfam" id="PF06983"/>
    </source>
</evidence>
<organism evidence="3 4">
    <name type="scientific">Halomonas cupida</name>
    <dbReference type="NCBI Taxonomy" id="44933"/>
    <lineage>
        <taxon>Bacteria</taxon>
        <taxon>Pseudomonadati</taxon>
        <taxon>Pseudomonadota</taxon>
        <taxon>Gammaproteobacteria</taxon>
        <taxon>Oceanospirillales</taxon>
        <taxon>Halomonadaceae</taxon>
        <taxon>Halomonas</taxon>
    </lineage>
</organism>
<proteinExistence type="predicted"/>
<dbReference type="Pfam" id="PF06983">
    <property type="entry name" value="3-dmu-9_3-mt"/>
    <property type="match status" value="1"/>
</dbReference>
<dbReference type="EMBL" id="FRCA01000010">
    <property type="protein sequence ID" value="SHM63821.1"/>
    <property type="molecule type" value="Genomic_DNA"/>
</dbReference>
<keyword evidence="3" id="KW-0808">Transferase</keyword>
<protein>
    <submittedName>
        <fullName evidence="3">Glyoxalase superfamily enzyme, possibly 3-demethylubiquinone-9 3-methyltransferase</fullName>
    </submittedName>
    <submittedName>
        <fullName evidence="2">VOC family protein</fullName>
    </submittedName>
</protein>
<evidence type="ECO:0000313" key="3">
    <source>
        <dbReference type="EMBL" id="SHM63821.1"/>
    </source>
</evidence>
<evidence type="ECO:0000313" key="4">
    <source>
        <dbReference type="Proteomes" id="UP000184123"/>
    </source>
</evidence>
<dbReference type="Proteomes" id="UP000321726">
    <property type="component" value="Unassembled WGS sequence"/>
</dbReference>
<reference evidence="3 4" key="1">
    <citation type="submission" date="2016-11" db="EMBL/GenBank/DDBJ databases">
        <authorList>
            <person name="Jaros S."/>
            <person name="Januszkiewicz K."/>
            <person name="Wedrychowicz H."/>
        </authorList>
    </citation>
    <scope>NUCLEOTIDE SEQUENCE [LARGE SCALE GENOMIC DNA]</scope>
    <source>
        <strain evidence="3 4">DSM 4740</strain>
    </source>
</reference>
<keyword evidence="3" id="KW-0489">Methyltransferase</keyword>
<dbReference type="GO" id="GO:0032259">
    <property type="term" value="P:methylation"/>
    <property type="evidence" value="ECO:0007669"/>
    <property type="project" value="UniProtKB-KW"/>
</dbReference>